<dbReference type="EMBL" id="JAWPEI010000008">
    <property type="protein sequence ID" value="KAK4719029.1"/>
    <property type="molecule type" value="Genomic_DNA"/>
</dbReference>
<dbReference type="Proteomes" id="UP001311915">
    <property type="component" value="Unassembled WGS sequence"/>
</dbReference>
<feature type="signal peptide" evidence="2">
    <location>
        <begin position="1"/>
        <end position="16"/>
    </location>
</feature>
<evidence type="ECO:0000313" key="3">
    <source>
        <dbReference type="EMBL" id="KAK4719029.1"/>
    </source>
</evidence>
<keyword evidence="4" id="KW-1185">Reference proteome</keyword>
<keyword evidence="1" id="KW-0175">Coiled coil</keyword>
<evidence type="ECO:0000256" key="2">
    <source>
        <dbReference type="SAM" id="SignalP"/>
    </source>
</evidence>
<accession>A0AAV9L2I0</accession>
<comment type="caution">
    <text evidence="3">The sequence shown here is derived from an EMBL/GenBank/DDBJ whole genome shotgun (WGS) entry which is preliminary data.</text>
</comment>
<dbReference type="PANTHER" id="PTHR37711:SF1">
    <property type="entry name" value="OS01G0908400 PROTEIN"/>
    <property type="match status" value="1"/>
</dbReference>
<dbReference type="PANTHER" id="PTHR37711">
    <property type="entry name" value="OS01G0908400 PROTEIN"/>
    <property type="match status" value="1"/>
</dbReference>
<dbReference type="AlphaFoldDB" id="A0AAV9L2I0"/>
<sequence>MVKVATFFAMFVEAFAFLQTMDKIYQERMEKEAEIKTMRAELIRENKERESLA</sequence>
<protein>
    <submittedName>
        <fullName evidence="3">Uncharacterized protein</fullName>
    </submittedName>
</protein>
<evidence type="ECO:0000313" key="4">
    <source>
        <dbReference type="Proteomes" id="UP001311915"/>
    </source>
</evidence>
<evidence type="ECO:0000256" key="1">
    <source>
        <dbReference type="SAM" id="Coils"/>
    </source>
</evidence>
<organism evidence="3 4">
    <name type="scientific">Solanum pinnatisectum</name>
    <name type="common">tansyleaf nightshade</name>
    <dbReference type="NCBI Taxonomy" id="50273"/>
    <lineage>
        <taxon>Eukaryota</taxon>
        <taxon>Viridiplantae</taxon>
        <taxon>Streptophyta</taxon>
        <taxon>Embryophyta</taxon>
        <taxon>Tracheophyta</taxon>
        <taxon>Spermatophyta</taxon>
        <taxon>Magnoliopsida</taxon>
        <taxon>eudicotyledons</taxon>
        <taxon>Gunneridae</taxon>
        <taxon>Pentapetalae</taxon>
        <taxon>asterids</taxon>
        <taxon>lamiids</taxon>
        <taxon>Solanales</taxon>
        <taxon>Solanaceae</taxon>
        <taxon>Solanoideae</taxon>
        <taxon>Solaneae</taxon>
        <taxon>Solanum</taxon>
    </lineage>
</organism>
<feature type="coiled-coil region" evidence="1">
    <location>
        <begin position="21"/>
        <end position="48"/>
    </location>
</feature>
<feature type="chain" id="PRO_5043676094" evidence="2">
    <location>
        <begin position="17"/>
        <end position="53"/>
    </location>
</feature>
<reference evidence="3 4" key="1">
    <citation type="submission" date="2023-10" db="EMBL/GenBank/DDBJ databases">
        <title>Genome-Wide Identification Analysis in wild type Solanum Pinnatisectum Reveals Some Genes Defensing Phytophthora Infestans.</title>
        <authorList>
            <person name="Sun C."/>
        </authorList>
    </citation>
    <scope>NUCLEOTIDE SEQUENCE [LARGE SCALE GENOMIC DNA]</scope>
    <source>
        <strain evidence="3">LQN</strain>
        <tissue evidence="3">Leaf</tissue>
    </source>
</reference>
<gene>
    <name evidence="3" type="ORF">R3W88_017367</name>
</gene>
<keyword evidence="2" id="KW-0732">Signal</keyword>
<name>A0AAV9L2I0_9SOLN</name>
<proteinExistence type="predicted"/>